<name>A0ABD3BR03_9LAMI</name>
<accession>A0ABD3BR03</accession>
<dbReference type="AlphaFoldDB" id="A0ABD3BR03"/>
<gene>
    <name evidence="1" type="ORF">CASFOL_034845</name>
</gene>
<dbReference type="EMBL" id="JAVIJP010000066">
    <property type="protein sequence ID" value="KAL3619933.1"/>
    <property type="molecule type" value="Genomic_DNA"/>
</dbReference>
<keyword evidence="2" id="KW-1185">Reference proteome</keyword>
<protein>
    <submittedName>
        <fullName evidence="1">Uncharacterized protein</fullName>
    </submittedName>
</protein>
<proteinExistence type="predicted"/>
<dbReference type="Proteomes" id="UP001632038">
    <property type="component" value="Unassembled WGS sequence"/>
</dbReference>
<evidence type="ECO:0000313" key="2">
    <source>
        <dbReference type="Proteomes" id="UP001632038"/>
    </source>
</evidence>
<organism evidence="1 2">
    <name type="scientific">Castilleja foliolosa</name>
    <dbReference type="NCBI Taxonomy" id="1961234"/>
    <lineage>
        <taxon>Eukaryota</taxon>
        <taxon>Viridiplantae</taxon>
        <taxon>Streptophyta</taxon>
        <taxon>Embryophyta</taxon>
        <taxon>Tracheophyta</taxon>
        <taxon>Spermatophyta</taxon>
        <taxon>Magnoliopsida</taxon>
        <taxon>eudicotyledons</taxon>
        <taxon>Gunneridae</taxon>
        <taxon>Pentapetalae</taxon>
        <taxon>asterids</taxon>
        <taxon>lamiids</taxon>
        <taxon>Lamiales</taxon>
        <taxon>Orobanchaceae</taxon>
        <taxon>Pedicularideae</taxon>
        <taxon>Castillejinae</taxon>
        <taxon>Castilleja</taxon>
    </lineage>
</organism>
<comment type="caution">
    <text evidence="1">The sequence shown here is derived from an EMBL/GenBank/DDBJ whole genome shotgun (WGS) entry which is preliminary data.</text>
</comment>
<evidence type="ECO:0000313" key="1">
    <source>
        <dbReference type="EMBL" id="KAL3619933.1"/>
    </source>
</evidence>
<reference evidence="2" key="1">
    <citation type="journal article" date="2024" name="IScience">
        <title>Strigolactones Initiate the Formation of Haustorium-like Structures in Castilleja.</title>
        <authorList>
            <person name="Buerger M."/>
            <person name="Peterson D."/>
            <person name="Chory J."/>
        </authorList>
    </citation>
    <scope>NUCLEOTIDE SEQUENCE [LARGE SCALE GENOMIC DNA]</scope>
</reference>
<sequence>MDDFSQWWLDGDSWLCLGQQTGRQRGDNVGRLSVGLQGRYSEVDRRVQRVCVCCRRERGRRRIDLFRAKGLLGWLLENELRLISGRAVVFR</sequence>